<feature type="domain" description="SGNH hydrolase-type esterase" evidence="1">
    <location>
        <begin position="108"/>
        <end position="349"/>
    </location>
</feature>
<dbReference type="RefSeq" id="WP_119440849.1">
    <property type="nucleotide sequence ID" value="NZ_CP170494.1"/>
</dbReference>
<dbReference type="Proteomes" id="UP000266483">
    <property type="component" value="Unassembled WGS sequence"/>
</dbReference>
<dbReference type="InterPro" id="IPR036514">
    <property type="entry name" value="SGNH_hydro_sf"/>
</dbReference>
<evidence type="ECO:0000259" key="1">
    <source>
        <dbReference type="Pfam" id="PF13472"/>
    </source>
</evidence>
<dbReference type="Pfam" id="PF13472">
    <property type="entry name" value="Lipase_GDSL_2"/>
    <property type="match status" value="1"/>
</dbReference>
<dbReference type="EMBL" id="NQOU01000001">
    <property type="protein sequence ID" value="RII84024.1"/>
    <property type="molecule type" value="Genomic_DNA"/>
</dbReference>
<dbReference type="InterPro" id="IPR013830">
    <property type="entry name" value="SGNH_hydro"/>
</dbReference>
<dbReference type="PANTHER" id="PTHR36842">
    <property type="entry name" value="PROTEIN TOLB HOMOLOG"/>
    <property type="match status" value="1"/>
</dbReference>
<dbReference type="Gene3D" id="3.40.50.1110">
    <property type="entry name" value="SGNH hydrolase"/>
    <property type="match status" value="1"/>
</dbReference>
<reference evidence="2 3" key="1">
    <citation type="submission" date="2017-08" db="EMBL/GenBank/DDBJ databases">
        <title>Pusillimonas indicus sp. nov., a member of the family Alcaligenaceae isolated from surface seawater.</title>
        <authorList>
            <person name="Li J."/>
        </authorList>
    </citation>
    <scope>NUCLEOTIDE SEQUENCE [LARGE SCALE GENOMIC DNA]</scope>
    <source>
        <strain evidence="2 3">17-4A</strain>
    </source>
</reference>
<gene>
    <name evidence="2" type="ORF">CJO09_01965</name>
</gene>
<proteinExistence type="predicted"/>
<protein>
    <recommendedName>
        <fullName evidence="1">SGNH hydrolase-type esterase domain-containing protein</fullName>
    </recommendedName>
</protein>
<name>A0ABX9MYQ1_9BURK</name>
<dbReference type="Gene3D" id="2.120.10.30">
    <property type="entry name" value="TolB, C-terminal domain"/>
    <property type="match status" value="1"/>
</dbReference>
<accession>A0ABX9MYQ1</accession>
<evidence type="ECO:0000313" key="2">
    <source>
        <dbReference type="EMBL" id="RII84024.1"/>
    </source>
</evidence>
<dbReference type="InterPro" id="IPR011042">
    <property type="entry name" value="6-blade_b-propeller_TolB-like"/>
</dbReference>
<dbReference type="SUPFAM" id="SSF52266">
    <property type="entry name" value="SGNH hydrolase"/>
    <property type="match status" value="1"/>
</dbReference>
<organism evidence="2 3">
    <name type="scientific">Neopusillimonas maritima</name>
    <dbReference type="NCBI Taxonomy" id="2026239"/>
    <lineage>
        <taxon>Bacteria</taxon>
        <taxon>Pseudomonadati</taxon>
        <taxon>Pseudomonadota</taxon>
        <taxon>Betaproteobacteria</taxon>
        <taxon>Burkholderiales</taxon>
        <taxon>Alcaligenaceae</taxon>
        <taxon>Neopusillimonas</taxon>
    </lineage>
</organism>
<keyword evidence="3" id="KW-1185">Reference proteome</keyword>
<dbReference type="SUPFAM" id="SSF82171">
    <property type="entry name" value="DPP6 N-terminal domain-like"/>
    <property type="match status" value="1"/>
</dbReference>
<dbReference type="PANTHER" id="PTHR36842:SF1">
    <property type="entry name" value="PROTEIN TOLB"/>
    <property type="match status" value="1"/>
</dbReference>
<comment type="caution">
    <text evidence="2">The sequence shown here is derived from an EMBL/GenBank/DDBJ whole genome shotgun (WGS) entry which is preliminary data.</text>
</comment>
<evidence type="ECO:0000313" key="3">
    <source>
        <dbReference type="Proteomes" id="UP000266483"/>
    </source>
</evidence>
<sequence length="656" mass="73977">MSTLRERAKKVLFIAVAIALLGGTLALAELIAGWTENVKLTRIETRTFLNQSAPLMTTTRWLRPHLADEFINEQPDAELKRLLRTDSFGLVLGPPDIRYQDSTRKILFLGGSTTENNEVDEQYRFPFLAAFQLSKFSSQSFEGLNAGVRGHTSHDSINLYLNHPSSSIRDAEVVVVMHNINDRLRLTLNETYRSDFSHSSEATSIGLIDAGTELIRSVWDWARLNSNLLFLSDAVIRRINRAENGQGIEVSERTLDAYSGVASSRVHIFEQSLRNLIAVIKANGQLPVLMTQPLGRQSVEQDIFNEAIRSVAKTESAGIIDLARAFEALSDKPTLFYDDHIHFNNYGSKWASEVIAQTLHQIIGEKNTITPQESFTCPDLRVGGKSLLTAPLHENVLRGRYPSFDSSDQRLLFQRNHLDGSEIVILNIVSGMMEEVFRSSDPLGLEHPTWIDEQRILFTQRSGDDRRLMVFDLRDRKAKQLLVDQELQGAIANVGSDNAIYFSGYKHVDQQPPVLYELTESAGMPRPITIPGEESWRPFASTNGDIYFINNSTGRYQVYTKKRDEPLSAKRLVMQSDYEQWDPAVSADGLLLAFAQREGGNFDVFTMRNDSHDQKAIRRIGTAENEWDPRFSPSGRYLLYAATSPFGDQIRAICLK</sequence>